<gene>
    <name evidence="1" type="ORF">FHR38_004182</name>
</gene>
<sequence>MRVDDEMLAAMRARARDLTGQLQRITDSMDGLQERIGQVSVTAVSRDGLVRATVGSDGKPRDLHLDPRIYHDADAAALARTILDTIEVAAAEARERVKEICQPYVDGDSFDSYASGDLTQVMERMRQRLPLTEE</sequence>
<keyword evidence="2" id="KW-1185">Reference proteome</keyword>
<dbReference type="InterPro" id="IPR004401">
    <property type="entry name" value="YbaB/EbfC"/>
</dbReference>
<dbReference type="SUPFAM" id="SSF82607">
    <property type="entry name" value="YbaB-like"/>
    <property type="match status" value="1"/>
</dbReference>
<proteinExistence type="predicted"/>
<keyword evidence="1" id="KW-0238">DNA-binding</keyword>
<dbReference type="Pfam" id="PF02575">
    <property type="entry name" value="YbaB_DNA_bd"/>
    <property type="match status" value="1"/>
</dbReference>
<evidence type="ECO:0000313" key="1">
    <source>
        <dbReference type="EMBL" id="MBB4960449.1"/>
    </source>
</evidence>
<dbReference type="InterPro" id="IPR036894">
    <property type="entry name" value="YbaB-like_sf"/>
</dbReference>
<accession>A0A7W7ST67</accession>
<dbReference type="AlphaFoldDB" id="A0A7W7ST67"/>
<organism evidence="1 2">
    <name type="scientific">Micromonospora polyrhachis</name>
    <dbReference type="NCBI Taxonomy" id="1282883"/>
    <lineage>
        <taxon>Bacteria</taxon>
        <taxon>Bacillati</taxon>
        <taxon>Actinomycetota</taxon>
        <taxon>Actinomycetes</taxon>
        <taxon>Micromonosporales</taxon>
        <taxon>Micromonosporaceae</taxon>
        <taxon>Micromonospora</taxon>
    </lineage>
</organism>
<dbReference type="Proteomes" id="UP000578819">
    <property type="component" value="Unassembled WGS sequence"/>
</dbReference>
<name>A0A7W7ST67_9ACTN</name>
<reference evidence="1 2" key="1">
    <citation type="submission" date="2020-08" db="EMBL/GenBank/DDBJ databases">
        <title>Sequencing the genomes of 1000 actinobacteria strains.</title>
        <authorList>
            <person name="Klenk H.-P."/>
        </authorList>
    </citation>
    <scope>NUCLEOTIDE SEQUENCE [LARGE SCALE GENOMIC DNA]</scope>
    <source>
        <strain evidence="1 2">DSM 45886</strain>
    </source>
</reference>
<dbReference type="RefSeq" id="WP_184536225.1">
    <property type="nucleotide sequence ID" value="NZ_JACHJW010000001.1"/>
</dbReference>
<dbReference type="GO" id="GO:0003677">
    <property type="term" value="F:DNA binding"/>
    <property type="evidence" value="ECO:0007669"/>
    <property type="project" value="UniProtKB-KW"/>
</dbReference>
<evidence type="ECO:0000313" key="2">
    <source>
        <dbReference type="Proteomes" id="UP000578819"/>
    </source>
</evidence>
<comment type="caution">
    <text evidence="1">The sequence shown here is derived from an EMBL/GenBank/DDBJ whole genome shotgun (WGS) entry which is preliminary data.</text>
</comment>
<dbReference type="EMBL" id="JACHJW010000001">
    <property type="protein sequence ID" value="MBB4960449.1"/>
    <property type="molecule type" value="Genomic_DNA"/>
</dbReference>
<protein>
    <submittedName>
        <fullName evidence="1">DNA-binding protein YbaB</fullName>
    </submittedName>
</protein>
<dbReference type="Gene3D" id="3.30.1310.10">
    <property type="entry name" value="Nucleoid-associated protein YbaB-like domain"/>
    <property type="match status" value="1"/>
</dbReference>